<reference evidence="2 3" key="1">
    <citation type="submission" date="2016-02" db="EMBL/GenBank/DDBJ databases">
        <title>Genome sequencing of a beta-galactosidase producing bacteria Rhizobium sp. 59.</title>
        <authorList>
            <person name="Wang D."/>
            <person name="Kot W."/>
            <person name="Qin Y."/>
            <person name="Hansen L."/>
            <person name="Naqvi K."/>
            <person name="Rensing C."/>
        </authorList>
    </citation>
    <scope>NUCLEOTIDE SEQUENCE [LARGE SCALE GENOMIC DNA]</scope>
    <source>
        <strain evidence="2 3">59</strain>
    </source>
</reference>
<dbReference type="OrthoDB" id="193051at2"/>
<keyword evidence="1" id="KW-0472">Membrane</keyword>
<dbReference type="InterPro" id="IPR022584">
    <property type="entry name" value="DUF2937"/>
</dbReference>
<keyword evidence="3" id="KW-1185">Reference proteome</keyword>
<evidence type="ECO:0000313" key="3">
    <source>
        <dbReference type="Proteomes" id="UP000182661"/>
    </source>
</evidence>
<evidence type="ECO:0000313" key="2">
    <source>
        <dbReference type="EMBL" id="OJG00567.1"/>
    </source>
</evidence>
<evidence type="ECO:0008006" key="4">
    <source>
        <dbReference type="Google" id="ProtNLM"/>
    </source>
</evidence>
<evidence type="ECO:0000256" key="1">
    <source>
        <dbReference type="SAM" id="Phobius"/>
    </source>
</evidence>
<comment type="caution">
    <text evidence="2">The sequence shown here is derived from an EMBL/GenBank/DDBJ whole genome shotgun (WGS) entry which is preliminary data.</text>
</comment>
<protein>
    <recommendedName>
        <fullName evidence="4">DUF2937 domain-containing protein</fullName>
    </recommendedName>
</protein>
<organism evidence="2 3">
    <name type="scientific">Pararhizobium antarcticum</name>
    <dbReference type="NCBI Taxonomy" id="1798805"/>
    <lineage>
        <taxon>Bacteria</taxon>
        <taxon>Pseudomonadati</taxon>
        <taxon>Pseudomonadota</taxon>
        <taxon>Alphaproteobacteria</taxon>
        <taxon>Hyphomicrobiales</taxon>
        <taxon>Rhizobiaceae</taxon>
        <taxon>Rhizobium/Agrobacterium group</taxon>
        <taxon>Pararhizobium</taxon>
    </lineage>
</organism>
<keyword evidence="1" id="KW-0812">Transmembrane</keyword>
<dbReference type="EMBL" id="LSRP01000024">
    <property type="protein sequence ID" value="OJG00567.1"/>
    <property type="molecule type" value="Genomic_DNA"/>
</dbReference>
<accession>A0A657LYU1</accession>
<feature type="transmembrane region" description="Helical" evidence="1">
    <location>
        <begin position="137"/>
        <end position="162"/>
    </location>
</feature>
<gene>
    <name evidence="2" type="ORF">AX760_10400</name>
</gene>
<dbReference type="AlphaFoldDB" id="A0A657LYU1"/>
<dbReference type="RefSeq" id="WP_071831391.1">
    <property type="nucleotide sequence ID" value="NZ_LSRP01000024.1"/>
</dbReference>
<proteinExistence type="predicted"/>
<keyword evidence="1" id="KW-1133">Transmembrane helix</keyword>
<name>A0A657LYU1_9HYPH</name>
<sequence length="174" mass="19066">MFPIARFLALGAGIFGGLVLSQAPEMTQQYAQRIGGALDELRVIVETFDQQAAENKLDRDKALTLYSASGEPFLRSQGASMQQTITRYETLEAQSEALSTALPVLKPFVLIREADSAILGNAWRDFIPAVPISIPGLVWAAIGFISGWALLRVLAFLSRAAYRLGAGRRYRLLH</sequence>
<dbReference type="Pfam" id="PF11157">
    <property type="entry name" value="DUF2937"/>
    <property type="match status" value="1"/>
</dbReference>
<dbReference type="Proteomes" id="UP000182661">
    <property type="component" value="Unassembled WGS sequence"/>
</dbReference>